<dbReference type="PANTHER" id="PTHR24221">
    <property type="entry name" value="ATP-BINDING CASSETTE SUB-FAMILY B"/>
    <property type="match status" value="1"/>
</dbReference>
<comment type="caution">
    <text evidence="1">The sequence shown here is derived from an EMBL/GenBank/DDBJ whole genome shotgun (WGS) entry which is preliminary data.</text>
</comment>
<evidence type="ECO:0008006" key="3">
    <source>
        <dbReference type="Google" id="ProtNLM"/>
    </source>
</evidence>
<reference evidence="1 2" key="1">
    <citation type="submission" date="2013-09" db="EMBL/GenBank/DDBJ databases">
        <title>Biodegradation of hydrocarbons in the deep terrestrial subsurface : characterization of a microbial consortium composed of two Desulfotomaculum species originating from a deep geological formation.</title>
        <authorList>
            <person name="Aullo T."/>
            <person name="Berlendis S."/>
            <person name="Lascourreges J.-F."/>
            <person name="Dessort D."/>
            <person name="Saint-Laurent S."/>
            <person name="Schraauwers B."/>
            <person name="Mas J."/>
            <person name="Magot M."/>
            <person name="Ranchou-Peyruse A."/>
        </authorList>
    </citation>
    <scope>NUCLEOTIDE SEQUENCE [LARGE SCALE GENOMIC DNA]</scope>
    <source>
        <strain evidence="1 2">Bs107</strain>
    </source>
</reference>
<organism evidence="1 2">
    <name type="scientific">Desulforamulus profundi</name>
    <dbReference type="NCBI Taxonomy" id="1383067"/>
    <lineage>
        <taxon>Bacteria</taxon>
        <taxon>Bacillati</taxon>
        <taxon>Bacillota</taxon>
        <taxon>Clostridia</taxon>
        <taxon>Eubacteriales</taxon>
        <taxon>Peptococcaceae</taxon>
        <taxon>Desulforamulus</taxon>
    </lineage>
</organism>
<dbReference type="RefSeq" id="WP_238473108.1">
    <property type="nucleotide sequence ID" value="NZ_AWQQ01000055.1"/>
</dbReference>
<dbReference type="Gene3D" id="3.40.50.300">
    <property type="entry name" value="P-loop containing nucleotide triphosphate hydrolases"/>
    <property type="match status" value="1"/>
</dbReference>
<dbReference type="Proteomes" id="UP000222564">
    <property type="component" value="Unassembled WGS sequence"/>
</dbReference>
<dbReference type="GO" id="GO:0042626">
    <property type="term" value="F:ATPase-coupled transmembrane transporter activity"/>
    <property type="evidence" value="ECO:0007669"/>
    <property type="project" value="TreeGrafter"/>
</dbReference>
<evidence type="ECO:0000313" key="1">
    <source>
        <dbReference type="EMBL" id="PHJ38188.1"/>
    </source>
</evidence>
<sequence>MPQNPYLFYGTVAENISLGRPGASMDEVREAAELAGAHDFIMKFPRGYDTPVGNSACGSAAGRPSVWPSHGLS</sequence>
<dbReference type="SUPFAM" id="SSF52540">
    <property type="entry name" value="P-loop containing nucleoside triphosphate hydrolases"/>
    <property type="match status" value="1"/>
</dbReference>
<protein>
    <recommendedName>
        <fullName evidence="3">ABC transporter domain-containing protein</fullName>
    </recommendedName>
</protein>
<gene>
    <name evidence="1" type="ORF">P378_11705</name>
</gene>
<accession>A0A2C6MDK9</accession>
<name>A0A2C6MDK9_9FIRM</name>
<evidence type="ECO:0000313" key="2">
    <source>
        <dbReference type="Proteomes" id="UP000222564"/>
    </source>
</evidence>
<proteinExistence type="predicted"/>
<dbReference type="InterPro" id="IPR039421">
    <property type="entry name" value="Type_1_exporter"/>
</dbReference>
<dbReference type="InterPro" id="IPR027417">
    <property type="entry name" value="P-loop_NTPase"/>
</dbReference>
<dbReference type="AlphaFoldDB" id="A0A2C6MDK9"/>
<dbReference type="PANTHER" id="PTHR24221:SF654">
    <property type="entry name" value="ATP-BINDING CASSETTE SUB-FAMILY B MEMBER 6"/>
    <property type="match status" value="1"/>
</dbReference>
<keyword evidence="2" id="KW-1185">Reference proteome</keyword>
<dbReference type="EMBL" id="AWQQ01000055">
    <property type="protein sequence ID" value="PHJ38188.1"/>
    <property type="molecule type" value="Genomic_DNA"/>
</dbReference>